<accession>A0ACB5PWW1</accession>
<name>A0ACB5PWW1_9BACT</name>
<keyword evidence="2" id="KW-1185">Reference proteome</keyword>
<evidence type="ECO:0000313" key="1">
    <source>
        <dbReference type="EMBL" id="GGF79718.1"/>
    </source>
</evidence>
<proteinExistence type="predicted"/>
<gene>
    <name evidence="1" type="ORF">GCM10011375_38480</name>
</gene>
<dbReference type="Proteomes" id="UP000605392">
    <property type="component" value="Unassembled WGS sequence"/>
</dbReference>
<evidence type="ECO:0000313" key="2">
    <source>
        <dbReference type="Proteomes" id="UP000605392"/>
    </source>
</evidence>
<protein>
    <submittedName>
        <fullName evidence="1">DUF4386 domain-containing protein</fullName>
    </submittedName>
</protein>
<sequence>MMRPPHDRISLRTAALLGGLPLFVPAAPYAEFYVFKTLLVATDAAQTAQNLATHPTLFLSGIFAILFIYLYDIVLAWAMYFFLRPVQAALSLLAAGFLVVYTVLAIGALLNFLSAYQLVQGPPPPEGVNNDHVLQVVNARRYEMHIAYIIFGLYLLLKGALLYKASYIPTLLGVLIMLAGAAWILLSVQPYFFRGVNLSWLLVFSTGELFFGIWLLVKGTRLKDADVGA</sequence>
<dbReference type="EMBL" id="BMFN01000005">
    <property type="protein sequence ID" value="GGF79718.1"/>
    <property type="molecule type" value="Genomic_DNA"/>
</dbReference>
<comment type="caution">
    <text evidence="1">The sequence shown here is derived from an EMBL/GenBank/DDBJ whole genome shotgun (WGS) entry which is preliminary data.</text>
</comment>
<organism evidence="1 2">
    <name type="scientific">Hymenobacter qilianensis</name>
    <dbReference type="NCBI Taxonomy" id="1385715"/>
    <lineage>
        <taxon>Bacteria</taxon>
        <taxon>Pseudomonadati</taxon>
        <taxon>Bacteroidota</taxon>
        <taxon>Cytophagia</taxon>
        <taxon>Cytophagales</taxon>
        <taxon>Hymenobacteraceae</taxon>
        <taxon>Hymenobacter</taxon>
    </lineage>
</organism>
<reference evidence="1 2" key="1">
    <citation type="journal article" date="2019" name="Int. J. Syst. Evol. Microbiol.">
        <title>The Global Catalogue of Microorganisms (GCM) 10K type strain sequencing project: providing services to taxonomists for standard genome sequencing and annotation.</title>
        <authorList>
            <consortium name="The Broad Institute Genomics Platform"/>
            <consortium name="The Broad Institute Genome Sequencing Center for Infectious Disease"/>
            <person name="Wu L."/>
            <person name="Ma J."/>
        </authorList>
    </citation>
    <scope>NUCLEOTIDE SEQUENCE [LARGE SCALE GENOMIC DNA]</scope>
    <source>
        <strain evidence="1 2">CGMCC 1.12720</strain>
    </source>
</reference>